<reference evidence="2 3" key="1">
    <citation type="journal article" date="2014" name="Int. J. Syst. Evol. Microbiol.">
        <title>Complete genome sequence of Corynebacterium casei LMG S-19264T (=DSM 44701T), isolated from a smear-ripened cheese.</title>
        <authorList>
            <consortium name="US DOE Joint Genome Institute (JGI-PGF)"/>
            <person name="Walter F."/>
            <person name="Albersmeier A."/>
            <person name="Kalinowski J."/>
            <person name="Ruckert C."/>
        </authorList>
    </citation>
    <scope>NUCLEOTIDE SEQUENCE [LARGE SCALE GENOMIC DNA]</scope>
    <source>
        <strain evidence="2 3">CCM 8669</strain>
    </source>
</reference>
<evidence type="ECO:0000313" key="2">
    <source>
        <dbReference type="EMBL" id="GGH64483.1"/>
    </source>
</evidence>
<keyword evidence="1" id="KW-1133">Transmembrane helix</keyword>
<feature type="transmembrane region" description="Helical" evidence="1">
    <location>
        <begin position="35"/>
        <end position="68"/>
    </location>
</feature>
<keyword evidence="3" id="KW-1185">Reference proteome</keyword>
<accession>A0A917IV37</accession>
<dbReference type="AlphaFoldDB" id="A0A917IV37"/>
<proteinExistence type="predicted"/>
<evidence type="ECO:0000256" key="1">
    <source>
        <dbReference type="SAM" id="Phobius"/>
    </source>
</evidence>
<name>A0A917IV37_9MICC</name>
<organism evidence="2 3">
    <name type="scientific">Rothia aerolata</name>
    <dbReference type="NCBI Taxonomy" id="1812262"/>
    <lineage>
        <taxon>Bacteria</taxon>
        <taxon>Bacillati</taxon>
        <taxon>Actinomycetota</taxon>
        <taxon>Actinomycetes</taxon>
        <taxon>Micrococcales</taxon>
        <taxon>Micrococcaceae</taxon>
        <taxon>Rothia</taxon>
    </lineage>
</organism>
<gene>
    <name evidence="2" type="ORF">GCM10007359_16820</name>
</gene>
<keyword evidence="1" id="KW-0472">Membrane</keyword>
<protein>
    <submittedName>
        <fullName evidence="2">Uncharacterized protein</fullName>
    </submittedName>
</protein>
<dbReference type="EMBL" id="BMDC01000003">
    <property type="protein sequence ID" value="GGH64483.1"/>
    <property type="molecule type" value="Genomic_DNA"/>
</dbReference>
<dbReference type="Proteomes" id="UP000600171">
    <property type="component" value="Unassembled WGS sequence"/>
</dbReference>
<keyword evidence="1" id="KW-0812">Transmembrane</keyword>
<sequence length="168" mass="19374">MSEHTFVDKDENLRPYWPETVKVMRTGAPWLDSVVMALCYVVFFVLFFYFQNLPAVAMLLVMWVWQYFRGQGFLGSSNADVMARDRKNTIKSGILVALLMLGVLWVAIQEIEVLYIPAIVLVFCTMLLGYRKWFDWKYDEPAANHPEAARGKARQAYFNDVANRGSVS</sequence>
<comment type="caution">
    <text evidence="2">The sequence shown here is derived from an EMBL/GenBank/DDBJ whole genome shotgun (WGS) entry which is preliminary data.</text>
</comment>
<feature type="transmembrane region" description="Helical" evidence="1">
    <location>
        <begin position="89"/>
        <end position="108"/>
    </location>
</feature>
<feature type="transmembrane region" description="Helical" evidence="1">
    <location>
        <begin position="114"/>
        <end position="130"/>
    </location>
</feature>
<evidence type="ECO:0000313" key="3">
    <source>
        <dbReference type="Proteomes" id="UP000600171"/>
    </source>
</evidence>
<dbReference type="RefSeq" id="WP_188359932.1">
    <property type="nucleotide sequence ID" value="NZ_BMDC01000003.1"/>
</dbReference>